<evidence type="ECO:0000313" key="1">
    <source>
        <dbReference type="EMBL" id="KAK5995911.1"/>
    </source>
</evidence>
<comment type="caution">
    <text evidence="1">The sequence shown here is derived from an EMBL/GenBank/DDBJ whole genome shotgun (WGS) entry which is preliminary data.</text>
</comment>
<sequence length="49" mass="5393">MTGYIIAAESTSHKGNVKEIVPKCRSFQLGVFRNSTRHSGSLCKPMLLV</sequence>
<proteinExistence type="predicted"/>
<protein>
    <submittedName>
        <fullName evidence="1">Uncharacterized protein</fullName>
    </submittedName>
</protein>
<evidence type="ECO:0000313" key="2">
    <source>
        <dbReference type="Proteomes" id="UP001338125"/>
    </source>
</evidence>
<name>A0ABR0SVV6_9HYPO</name>
<keyword evidence="2" id="KW-1185">Reference proteome</keyword>
<organism evidence="1 2">
    <name type="scientific">Cladobotryum mycophilum</name>
    <dbReference type="NCBI Taxonomy" id="491253"/>
    <lineage>
        <taxon>Eukaryota</taxon>
        <taxon>Fungi</taxon>
        <taxon>Dikarya</taxon>
        <taxon>Ascomycota</taxon>
        <taxon>Pezizomycotina</taxon>
        <taxon>Sordariomycetes</taxon>
        <taxon>Hypocreomycetidae</taxon>
        <taxon>Hypocreales</taxon>
        <taxon>Hypocreaceae</taxon>
        <taxon>Cladobotryum</taxon>
    </lineage>
</organism>
<accession>A0ABR0SVV6</accession>
<gene>
    <name evidence="1" type="ORF">PT974_04330</name>
</gene>
<reference evidence="1 2" key="1">
    <citation type="submission" date="2024-01" db="EMBL/GenBank/DDBJ databases">
        <title>Complete genome of Cladobotryum mycophilum ATHUM6906.</title>
        <authorList>
            <person name="Christinaki A.C."/>
            <person name="Myridakis A.I."/>
            <person name="Kouvelis V.N."/>
        </authorList>
    </citation>
    <scope>NUCLEOTIDE SEQUENCE [LARGE SCALE GENOMIC DNA]</scope>
    <source>
        <strain evidence="1 2">ATHUM6906</strain>
    </source>
</reference>
<dbReference type="EMBL" id="JAVFKD010000004">
    <property type="protein sequence ID" value="KAK5995911.1"/>
    <property type="molecule type" value="Genomic_DNA"/>
</dbReference>
<dbReference type="Proteomes" id="UP001338125">
    <property type="component" value="Unassembled WGS sequence"/>
</dbReference>